<dbReference type="AlphaFoldDB" id="A0A1Q8QZN6"/>
<gene>
    <name evidence="1" type="ORF">DSOL_1285</name>
</gene>
<keyword evidence="2" id="KW-1185">Reference proteome</keyword>
<proteinExistence type="predicted"/>
<dbReference type="Proteomes" id="UP000186102">
    <property type="component" value="Unassembled WGS sequence"/>
</dbReference>
<evidence type="ECO:0000313" key="2">
    <source>
        <dbReference type="Proteomes" id="UP000186102"/>
    </source>
</evidence>
<organism evidence="1 2">
    <name type="scientific">Desulfosporosinus metallidurans</name>
    <dbReference type="NCBI Taxonomy" id="1888891"/>
    <lineage>
        <taxon>Bacteria</taxon>
        <taxon>Bacillati</taxon>
        <taxon>Bacillota</taxon>
        <taxon>Clostridia</taxon>
        <taxon>Eubacteriales</taxon>
        <taxon>Desulfitobacteriaceae</taxon>
        <taxon>Desulfosporosinus</taxon>
    </lineage>
</organism>
<sequence>MLIALHTDLWEYSDIIAMRILIKNGFDEGKRIINSKKRGLSEYVEEFESLEESIKP</sequence>
<accession>A0A1Q8QZN6</accession>
<name>A0A1Q8QZN6_9FIRM</name>
<reference evidence="1 2" key="1">
    <citation type="submission" date="2016-09" db="EMBL/GenBank/DDBJ databases">
        <title>Complete genome of Desulfosporosinus sp. OL.</title>
        <authorList>
            <person name="Mardanov A."/>
            <person name="Beletsky A."/>
            <person name="Panova A."/>
            <person name="Karnachuk O."/>
            <person name="Ravin N."/>
        </authorList>
    </citation>
    <scope>NUCLEOTIDE SEQUENCE [LARGE SCALE GENOMIC DNA]</scope>
    <source>
        <strain evidence="1 2">OL</strain>
    </source>
</reference>
<protein>
    <submittedName>
        <fullName evidence="1">Uncharacterized protein</fullName>
    </submittedName>
</protein>
<comment type="caution">
    <text evidence="1">The sequence shown here is derived from an EMBL/GenBank/DDBJ whole genome shotgun (WGS) entry which is preliminary data.</text>
</comment>
<dbReference type="EMBL" id="MLBF01000006">
    <property type="protein sequence ID" value="OLN32839.1"/>
    <property type="molecule type" value="Genomic_DNA"/>
</dbReference>
<evidence type="ECO:0000313" key="1">
    <source>
        <dbReference type="EMBL" id="OLN32839.1"/>
    </source>
</evidence>